<evidence type="ECO:0000313" key="1">
    <source>
        <dbReference type="EMBL" id="AKP50556.1"/>
    </source>
</evidence>
<reference evidence="1 2" key="1">
    <citation type="submission" date="2015-07" db="EMBL/GenBank/DDBJ databases">
        <authorList>
            <person name="Kim K.M."/>
        </authorList>
    </citation>
    <scope>NUCLEOTIDE SEQUENCE [LARGE SCALE GENOMIC DNA]</scope>
    <source>
        <strain evidence="1 2">KCTC 12363</strain>
    </source>
</reference>
<accession>A0A0H4P7Y0</accession>
<organism evidence="1 2">
    <name type="scientific">Cyclobacterium amurskyense</name>
    <dbReference type="NCBI Taxonomy" id="320787"/>
    <lineage>
        <taxon>Bacteria</taxon>
        <taxon>Pseudomonadati</taxon>
        <taxon>Bacteroidota</taxon>
        <taxon>Cytophagia</taxon>
        <taxon>Cytophagales</taxon>
        <taxon>Cyclobacteriaceae</taxon>
        <taxon>Cyclobacterium</taxon>
    </lineage>
</organism>
<dbReference type="KEGG" id="camu:CA2015_1107"/>
<proteinExistence type="predicted"/>
<dbReference type="Proteomes" id="UP000036520">
    <property type="component" value="Chromosome"/>
</dbReference>
<keyword evidence="2" id="KW-1185">Reference proteome</keyword>
<sequence>MYKYIYNMKTKRIGQSNIIEGGRGRLENTIEFKRKVEVIKKDVQYEYSITLLNERNWARRIFIVIRREIETRRRIAELSSLKNLHLGYRWQM</sequence>
<name>A0A0H4P7Y0_9BACT</name>
<gene>
    <name evidence="1" type="ORF">CA2015_1107</name>
</gene>
<dbReference type="AlphaFoldDB" id="A0A0H4P7Y0"/>
<evidence type="ECO:0000313" key="2">
    <source>
        <dbReference type="Proteomes" id="UP000036520"/>
    </source>
</evidence>
<dbReference type="STRING" id="320787.CA2015_1107"/>
<dbReference type="EMBL" id="CP012040">
    <property type="protein sequence ID" value="AKP50556.1"/>
    <property type="molecule type" value="Genomic_DNA"/>
</dbReference>
<protein>
    <submittedName>
        <fullName evidence="1">Uncharacterized protein</fullName>
    </submittedName>
</protein>